<evidence type="ECO:0000256" key="5">
    <source>
        <dbReference type="ARBA" id="ARBA00023136"/>
    </source>
</evidence>
<dbReference type="InterPro" id="IPR044770">
    <property type="entry name" value="MFS_spinster-like"/>
</dbReference>
<evidence type="ECO:0008006" key="9">
    <source>
        <dbReference type="Google" id="ProtNLM"/>
    </source>
</evidence>
<evidence type="ECO:0000313" key="7">
    <source>
        <dbReference type="EMBL" id="KRT86303.1"/>
    </source>
</evidence>
<organism evidence="7 8">
    <name type="scientific">Oryctes borbonicus</name>
    <dbReference type="NCBI Taxonomy" id="1629725"/>
    <lineage>
        <taxon>Eukaryota</taxon>
        <taxon>Metazoa</taxon>
        <taxon>Ecdysozoa</taxon>
        <taxon>Arthropoda</taxon>
        <taxon>Hexapoda</taxon>
        <taxon>Insecta</taxon>
        <taxon>Pterygota</taxon>
        <taxon>Neoptera</taxon>
        <taxon>Endopterygota</taxon>
        <taxon>Coleoptera</taxon>
        <taxon>Polyphaga</taxon>
        <taxon>Scarabaeiformia</taxon>
        <taxon>Scarabaeidae</taxon>
        <taxon>Dynastinae</taxon>
        <taxon>Oryctes</taxon>
    </lineage>
</organism>
<sequence length="207" mass="22606">PCSIFTPKIAFSIPRLRHLRTIFVVCSVSYKFGVISMVSGLMGVPTGSFLAQRLRPVYERIDPQICAAGLLVSGPMIFMALVMAAYHEAICYTFVYFGEFFLNLTWSIVADILLYCVLPTRRSTAEGVQLLVSHALGDAGSPYLIGVISDALANLMRNSQVTSDAALTNSSQPVAALKASDPSQNNYIEFRALQYALFTTCFVEILG</sequence>
<dbReference type="SUPFAM" id="SSF103473">
    <property type="entry name" value="MFS general substrate transporter"/>
    <property type="match status" value="1"/>
</dbReference>
<feature type="non-terminal residue" evidence="7">
    <location>
        <position position="1"/>
    </location>
</feature>
<feature type="transmembrane region" description="Helical" evidence="6">
    <location>
        <begin position="22"/>
        <end position="44"/>
    </location>
</feature>
<evidence type="ECO:0000256" key="6">
    <source>
        <dbReference type="SAM" id="Phobius"/>
    </source>
</evidence>
<protein>
    <recommendedName>
        <fullName evidence="9">Membrane transporter</fullName>
    </recommendedName>
</protein>
<keyword evidence="5 6" id="KW-0472">Membrane</keyword>
<accession>A0A0T6BG86</accession>
<proteinExistence type="predicted"/>
<evidence type="ECO:0000313" key="8">
    <source>
        <dbReference type="Proteomes" id="UP000051574"/>
    </source>
</evidence>
<evidence type="ECO:0000256" key="2">
    <source>
        <dbReference type="ARBA" id="ARBA00022448"/>
    </source>
</evidence>
<dbReference type="Proteomes" id="UP000051574">
    <property type="component" value="Unassembled WGS sequence"/>
</dbReference>
<keyword evidence="8" id="KW-1185">Reference proteome</keyword>
<dbReference type="InterPro" id="IPR036259">
    <property type="entry name" value="MFS_trans_sf"/>
</dbReference>
<feature type="transmembrane region" description="Helical" evidence="6">
    <location>
        <begin position="65"/>
        <end position="87"/>
    </location>
</feature>
<comment type="subcellular location">
    <subcellularLocation>
        <location evidence="1">Membrane</location>
        <topology evidence="1">Multi-pass membrane protein</topology>
    </subcellularLocation>
</comment>
<dbReference type="PANTHER" id="PTHR23505">
    <property type="entry name" value="SPINSTER"/>
    <property type="match status" value="1"/>
</dbReference>
<keyword evidence="4 6" id="KW-1133">Transmembrane helix</keyword>
<dbReference type="GO" id="GO:0016020">
    <property type="term" value="C:membrane"/>
    <property type="evidence" value="ECO:0007669"/>
    <property type="project" value="UniProtKB-SubCell"/>
</dbReference>
<evidence type="ECO:0000256" key="4">
    <source>
        <dbReference type="ARBA" id="ARBA00022989"/>
    </source>
</evidence>
<evidence type="ECO:0000256" key="3">
    <source>
        <dbReference type="ARBA" id="ARBA00022692"/>
    </source>
</evidence>
<feature type="transmembrane region" description="Helical" evidence="6">
    <location>
        <begin position="93"/>
        <end position="118"/>
    </location>
</feature>
<evidence type="ECO:0000256" key="1">
    <source>
        <dbReference type="ARBA" id="ARBA00004141"/>
    </source>
</evidence>
<dbReference type="EMBL" id="LJIG01000637">
    <property type="protein sequence ID" value="KRT86303.1"/>
    <property type="molecule type" value="Genomic_DNA"/>
</dbReference>
<feature type="non-terminal residue" evidence="7">
    <location>
        <position position="207"/>
    </location>
</feature>
<keyword evidence="3 6" id="KW-0812">Transmembrane</keyword>
<comment type="caution">
    <text evidence="7">The sequence shown here is derived from an EMBL/GenBank/DDBJ whole genome shotgun (WGS) entry which is preliminary data.</text>
</comment>
<gene>
    <name evidence="7" type="ORF">AMK59_15</name>
</gene>
<name>A0A0T6BG86_9SCAR</name>
<reference evidence="7 8" key="1">
    <citation type="submission" date="2015-09" db="EMBL/GenBank/DDBJ databases">
        <title>Draft genome of the scarab beetle Oryctes borbonicus.</title>
        <authorList>
            <person name="Meyer J.M."/>
            <person name="Markov G.V."/>
            <person name="Baskaran P."/>
            <person name="Herrmann M."/>
            <person name="Sommer R.J."/>
            <person name="Roedelsperger C."/>
        </authorList>
    </citation>
    <scope>NUCLEOTIDE SEQUENCE [LARGE SCALE GENOMIC DNA]</scope>
    <source>
        <strain evidence="7">OB123</strain>
        <tissue evidence="7">Whole animal</tissue>
    </source>
</reference>
<dbReference type="AlphaFoldDB" id="A0A0T6BG86"/>
<dbReference type="OrthoDB" id="6770063at2759"/>
<keyword evidence="2" id="KW-0813">Transport</keyword>
<dbReference type="PANTHER" id="PTHR23505:SF79">
    <property type="entry name" value="PROTEIN SPINSTER"/>
    <property type="match status" value="1"/>
</dbReference>